<reference evidence="1" key="1">
    <citation type="journal article" date="2014" name="Front. Microbiol.">
        <title>High frequency of phylogenetically diverse reductive dehalogenase-homologous genes in deep subseafloor sedimentary metagenomes.</title>
        <authorList>
            <person name="Kawai M."/>
            <person name="Futagami T."/>
            <person name="Toyoda A."/>
            <person name="Takaki Y."/>
            <person name="Nishi S."/>
            <person name="Hori S."/>
            <person name="Arai W."/>
            <person name="Tsubouchi T."/>
            <person name="Morono Y."/>
            <person name="Uchiyama I."/>
            <person name="Ito T."/>
            <person name="Fujiyama A."/>
            <person name="Inagaki F."/>
            <person name="Takami H."/>
        </authorList>
    </citation>
    <scope>NUCLEOTIDE SEQUENCE</scope>
    <source>
        <strain evidence="1">Expedition CK06-06</strain>
    </source>
</reference>
<sequence>LVIRAIANLPPEFHSKLENVDVVVEEWPSPGQLKQLKIRHPGQLLGLYQGVPQIKRCRR</sequence>
<accession>X1M938</accession>
<comment type="caution">
    <text evidence="1">The sequence shown here is derived from an EMBL/GenBank/DDBJ whole genome shotgun (WGS) entry which is preliminary data.</text>
</comment>
<evidence type="ECO:0000313" key="1">
    <source>
        <dbReference type="EMBL" id="GAI28147.1"/>
    </source>
</evidence>
<proteinExistence type="predicted"/>
<dbReference type="EMBL" id="BARV01013983">
    <property type="protein sequence ID" value="GAI28147.1"/>
    <property type="molecule type" value="Genomic_DNA"/>
</dbReference>
<dbReference type="AlphaFoldDB" id="X1M938"/>
<gene>
    <name evidence="1" type="ORF">S06H3_24815</name>
</gene>
<dbReference type="Pfam" id="PF06262">
    <property type="entry name" value="Zincin_1"/>
    <property type="match status" value="1"/>
</dbReference>
<feature type="non-terminal residue" evidence="1">
    <location>
        <position position="1"/>
    </location>
</feature>
<protein>
    <submittedName>
        <fullName evidence="1">Uncharacterized protein</fullName>
    </submittedName>
</protein>
<dbReference type="Gene3D" id="3.30.2010.20">
    <property type="match status" value="1"/>
</dbReference>
<organism evidence="1">
    <name type="scientific">marine sediment metagenome</name>
    <dbReference type="NCBI Taxonomy" id="412755"/>
    <lineage>
        <taxon>unclassified sequences</taxon>
        <taxon>metagenomes</taxon>
        <taxon>ecological metagenomes</taxon>
    </lineage>
</organism>
<name>X1M938_9ZZZZ</name>
<dbReference type="InterPro" id="IPR010428">
    <property type="entry name" value="Zincin_1"/>
</dbReference>
<dbReference type="SUPFAM" id="SSF55486">
    <property type="entry name" value="Metalloproteases ('zincins'), catalytic domain"/>
    <property type="match status" value="1"/>
</dbReference>
<dbReference type="InterPro" id="IPR038555">
    <property type="entry name" value="Zincin_1_sf"/>
</dbReference>